<proteinExistence type="predicted"/>
<protein>
    <submittedName>
        <fullName evidence="2">GNAT family N-acetyltransferase</fullName>
    </submittedName>
</protein>
<dbReference type="Proteomes" id="UP000316125">
    <property type="component" value="Chromosome"/>
</dbReference>
<evidence type="ECO:0000313" key="2">
    <source>
        <dbReference type="EMBL" id="QDE34019.1"/>
    </source>
</evidence>
<accession>A0A4Y5YNK9</accession>
<evidence type="ECO:0000259" key="1">
    <source>
        <dbReference type="PROSITE" id="PS51186"/>
    </source>
</evidence>
<evidence type="ECO:0000313" key="3">
    <source>
        <dbReference type="Proteomes" id="UP000316125"/>
    </source>
</evidence>
<dbReference type="InterPro" id="IPR000182">
    <property type="entry name" value="GNAT_dom"/>
</dbReference>
<dbReference type="Pfam" id="PF00583">
    <property type="entry name" value="Acetyltransf_1"/>
    <property type="match status" value="1"/>
</dbReference>
<dbReference type="AlphaFoldDB" id="A0A4Y5YNK9"/>
<dbReference type="Gene3D" id="3.40.630.30">
    <property type="match status" value="1"/>
</dbReference>
<name>A0A4Y5YNK9_9MICO</name>
<dbReference type="InterPro" id="IPR016181">
    <property type="entry name" value="Acyl_CoA_acyltransferase"/>
</dbReference>
<organism evidence="2 3">
    <name type="scientific">Microbacterium foliorum</name>
    <dbReference type="NCBI Taxonomy" id="104336"/>
    <lineage>
        <taxon>Bacteria</taxon>
        <taxon>Bacillati</taxon>
        <taxon>Actinomycetota</taxon>
        <taxon>Actinomycetes</taxon>
        <taxon>Micrococcales</taxon>
        <taxon>Microbacteriaceae</taxon>
        <taxon>Microbacterium</taxon>
    </lineage>
</organism>
<dbReference type="EMBL" id="CP041040">
    <property type="protein sequence ID" value="QDE34019.1"/>
    <property type="molecule type" value="Genomic_DNA"/>
</dbReference>
<dbReference type="PROSITE" id="PS51186">
    <property type="entry name" value="GNAT"/>
    <property type="match status" value="1"/>
</dbReference>
<dbReference type="SUPFAM" id="SSF55729">
    <property type="entry name" value="Acyl-CoA N-acyltransferases (Nat)"/>
    <property type="match status" value="1"/>
</dbReference>
<dbReference type="CDD" id="cd04301">
    <property type="entry name" value="NAT_SF"/>
    <property type="match status" value="1"/>
</dbReference>
<dbReference type="RefSeq" id="WP_140036299.1">
    <property type="nucleotide sequence ID" value="NZ_CP041040.1"/>
</dbReference>
<gene>
    <name evidence="2" type="ORF">FIV50_03970</name>
</gene>
<dbReference type="GO" id="GO:0016747">
    <property type="term" value="F:acyltransferase activity, transferring groups other than amino-acyl groups"/>
    <property type="evidence" value="ECO:0007669"/>
    <property type="project" value="InterPro"/>
</dbReference>
<dbReference type="OrthoDB" id="4119890at2"/>
<reference evidence="2 3" key="1">
    <citation type="submission" date="2019-06" db="EMBL/GenBank/DDBJ databases">
        <title>Complete genome of Microbacterium foliorum M2.</title>
        <authorList>
            <person name="Cao G."/>
        </authorList>
    </citation>
    <scope>NUCLEOTIDE SEQUENCE [LARGE SCALE GENOMIC DNA]</scope>
    <source>
        <strain evidence="2 3">M2</strain>
    </source>
</reference>
<keyword evidence="2" id="KW-0808">Transferase</keyword>
<sequence length="339" mass="37242">MTIEISRIDPFDDAEVRAWWECYASAERADRGTDAVVWSRAESRSELQQQSAVVDRRAYLLRDGADVVGSASLGLPLKDNTHVAHLAISVPPRHRRRGIGTEALAFLEREAVASDRTTAQGSASWPFELGSEGAGSPGREFARRHGYSLALGDVQSRLPLPVDPALLDRIESDIAAAIAQYEIRSWVGRIPDDVVERWTILDATLETEAPTGELDIEPQKPDVDSIRESEELLELQGRISFGTIALAPDGDAAAYSQLVVSTDDGNAYQWGTLVRAADRGHRLGIAVKVANLRMLHREAPQARAVYTYNAESNAHMLAVNTLLGFRPSERLGELQKRLI</sequence>
<feature type="domain" description="N-acetyltransferase" evidence="1">
    <location>
        <begin position="3"/>
        <end position="163"/>
    </location>
</feature>